<proteinExistence type="inferred from homology"/>
<dbReference type="NCBIfam" id="TIGR01569">
    <property type="entry name" value="A_tha_TIGR01569"/>
    <property type="match status" value="1"/>
</dbReference>
<dbReference type="eggNOG" id="ENOG502RY7Y">
    <property type="taxonomic scope" value="Eukaryota"/>
</dbReference>
<feature type="domain" description="Casparian strip membrane protein" evidence="10">
    <location>
        <begin position="24"/>
        <end position="162"/>
    </location>
</feature>
<keyword evidence="12" id="KW-1185">Reference proteome</keyword>
<evidence type="ECO:0000256" key="6">
    <source>
        <dbReference type="ARBA" id="ARBA00022989"/>
    </source>
</evidence>
<name>A0A0E0IYA6_ORYNI</name>
<comment type="similarity">
    <text evidence="2 8">Belongs to the Casparian strip membrane proteins (CASP) family.</text>
</comment>
<protein>
    <recommendedName>
        <fullName evidence="8">CASP-like protein</fullName>
    </recommendedName>
</protein>
<dbReference type="GO" id="GO:0005886">
    <property type="term" value="C:plasma membrane"/>
    <property type="evidence" value="ECO:0007669"/>
    <property type="project" value="UniProtKB-SubCell"/>
</dbReference>
<comment type="caution">
    <text evidence="8">Lacks conserved residue(s) required for the propagation of feature annotation.</text>
</comment>
<evidence type="ECO:0000256" key="2">
    <source>
        <dbReference type="ARBA" id="ARBA00007651"/>
    </source>
</evidence>
<dbReference type="PANTHER" id="PTHR33573">
    <property type="entry name" value="CASP-LIKE PROTEIN 4A4"/>
    <property type="match status" value="1"/>
</dbReference>
<dbReference type="PANTHER" id="PTHR33573:SF30">
    <property type="entry name" value="CASP-LIKE PROTEIN 2C1-RELATED"/>
    <property type="match status" value="1"/>
</dbReference>
<organism evidence="11">
    <name type="scientific">Oryza nivara</name>
    <name type="common">Indian wild rice</name>
    <name type="synonym">Oryza sativa f. spontanea</name>
    <dbReference type="NCBI Taxonomy" id="4536"/>
    <lineage>
        <taxon>Eukaryota</taxon>
        <taxon>Viridiplantae</taxon>
        <taxon>Streptophyta</taxon>
        <taxon>Embryophyta</taxon>
        <taxon>Tracheophyta</taxon>
        <taxon>Spermatophyta</taxon>
        <taxon>Magnoliopsida</taxon>
        <taxon>Liliopsida</taxon>
        <taxon>Poales</taxon>
        <taxon>Poaceae</taxon>
        <taxon>BOP clade</taxon>
        <taxon>Oryzoideae</taxon>
        <taxon>Oryzeae</taxon>
        <taxon>Oryzinae</taxon>
        <taxon>Oryza</taxon>
    </lineage>
</organism>
<keyword evidence="6 8" id="KW-1133">Transmembrane helix</keyword>
<dbReference type="InterPro" id="IPR006702">
    <property type="entry name" value="CASP_dom"/>
</dbReference>
<dbReference type="AlphaFoldDB" id="A0A0E0IYA6"/>
<dbReference type="InterPro" id="IPR006459">
    <property type="entry name" value="CASP/CASPL"/>
</dbReference>
<dbReference type="Pfam" id="PF04535">
    <property type="entry name" value="CASP_dom"/>
    <property type="match status" value="1"/>
</dbReference>
<evidence type="ECO:0000259" key="10">
    <source>
        <dbReference type="Pfam" id="PF04535"/>
    </source>
</evidence>
<evidence type="ECO:0000256" key="1">
    <source>
        <dbReference type="ARBA" id="ARBA00004651"/>
    </source>
</evidence>
<evidence type="ECO:0000256" key="9">
    <source>
        <dbReference type="SAM" id="MobiDB-lite"/>
    </source>
</evidence>
<dbReference type="Proteomes" id="UP000006591">
    <property type="component" value="Chromosome 11"/>
</dbReference>
<feature type="compositionally biased region" description="Polar residues" evidence="9">
    <location>
        <begin position="181"/>
        <end position="202"/>
    </location>
</feature>
<reference evidence="11" key="1">
    <citation type="submission" date="2015-04" db="UniProtKB">
        <authorList>
            <consortium name="EnsemblPlants"/>
        </authorList>
    </citation>
    <scope>IDENTIFICATION</scope>
    <source>
        <strain evidence="11">SL10</strain>
    </source>
</reference>
<feature type="compositionally biased region" description="Low complexity" evidence="9">
    <location>
        <begin position="302"/>
        <end position="316"/>
    </location>
</feature>
<keyword evidence="5 8" id="KW-0812">Transmembrane</keyword>
<evidence type="ECO:0000313" key="12">
    <source>
        <dbReference type="Proteomes" id="UP000006591"/>
    </source>
</evidence>
<dbReference type="Gramene" id="ONIVA11G03240.1">
    <property type="protein sequence ID" value="ONIVA11G03240.1"/>
    <property type="gene ID" value="ONIVA11G03240"/>
</dbReference>
<dbReference type="HOGENOM" id="CLU_864305_0_0_1"/>
<comment type="subcellular location">
    <subcellularLocation>
        <location evidence="1 8">Cell membrane</location>
        <topology evidence="1 8">Multi-pass membrane protein</topology>
    </subcellularLocation>
</comment>
<accession>A0A0E0IYA6</accession>
<comment type="subunit">
    <text evidence="3 8">Homodimer and heterodimers.</text>
</comment>
<feature type="transmembrane region" description="Helical" evidence="8">
    <location>
        <begin position="109"/>
        <end position="127"/>
    </location>
</feature>
<feature type="transmembrane region" description="Helical" evidence="8">
    <location>
        <begin position="147"/>
        <end position="169"/>
    </location>
</feature>
<dbReference type="EnsemblPlants" id="ONIVA11G03240.1">
    <property type="protein sequence ID" value="ONIVA11G03240.1"/>
    <property type="gene ID" value="ONIVA11G03240"/>
</dbReference>
<evidence type="ECO:0000256" key="4">
    <source>
        <dbReference type="ARBA" id="ARBA00022475"/>
    </source>
</evidence>
<feature type="region of interest" description="Disordered" evidence="9">
    <location>
        <begin position="181"/>
        <end position="203"/>
    </location>
</feature>
<keyword evidence="7 8" id="KW-0472">Membrane</keyword>
<evidence type="ECO:0000256" key="5">
    <source>
        <dbReference type="ARBA" id="ARBA00022692"/>
    </source>
</evidence>
<keyword evidence="4 8" id="KW-1003">Cell membrane</keyword>
<feature type="transmembrane region" description="Helical" evidence="8">
    <location>
        <begin position="68"/>
        <end position="88"/>
    </location>
</feature>
<evidence type="ECO:0000313" key="11">
    <source>
        <dbReference type="EnsemblPlants" id="ONIVA11G03240.1"/>
    </source>
</evidence>
<dbReference type="STRING" id="4536.A0A0E0IYA6"/>
<reference evidence="11" key="2">
    <citation type="submission" date="2018-04" db="EMBL/GenBank/DDBJ databases">
        <title>OnivRS2 (Oryza nivara Reference Sequence Version 2).</title>
        <authorList>
            <person name="Zhang J."/>
            <person name="Kudrna D."/>
            <person name="Lee S."/>
            <person name="Talag J."/>
            <person name="Rajasekar S."/>
            <person name="Welchert J."/>
            <person name="Hsing Y.-I."/>
            <person name="Wing R.A."/>
        </authorList>
    </citation>
    <scope>NUCLEOTIDE SEQUENCE [LARGE SCALE GENOMIC DNA]</scope>
    <source>
        <strain evidence="11">SL10</strain>
    </source>
</reference>
<feature type="region of interest" description="Disordered" evidence="9">
    <location>
        <begin position="300"/>
        <end position="322"/>
    </location>
</feature>
<evidence type="ECO:0000256" key="7">
    <source>
        <dbReference type="ARBA" id="ARBA00023136"/>
    </source>
</evidence>
<evidence type="ECO:0000256" key="8">
    <source>
        <dbReference type="RuleBase" id="RU361233"/>
    </source>
</evidence>
<sequence>MRSGEGSTAAAAAAEEEKVKVAAPFRLAELGLRVCAVPLAVASVWEMATNKQVDETYGEVRFSDLSGFRYLVWINAITAAYSVASILLSSCRFITRFDWLIFLLDQASAYLLLTSASAAAEVVYLAREGDREVSWGEVCSYFGRFCGAATVSVALNAAALLCFMALSLISAFRVFTKFNPPSQSNSKQQLSQEQGKPSSDSGSILKCEKTELLFSFRKTVVLFGDVTAFTGTEESGFQTAAEEGLGLGVLVGAAADEVEEDEGDGGDDEGDVGAVPLGAERREEARAARLALHSCDGSFPHAPQSASAAGRAAGPAHTVGLT</sequence>
<evidence type="ECO:0000256" key="3">
    <source>
        <dbReference type="ARBA" id="ARBA00011489"/>
    </source>
</evidence>